<name>A0A1I0IT15_9RHOB</name>
<dbReference type="InterPro" id="IPR024690">
    <property type="entry name" value="CN_hydtase_beta_dom_C"/>
</dbReference>
<dbReference type="SUPFAM" id="SSF50090">
    <property type="entry name" value="Electron transport accessory proteins"/>
    <property type="match status" value="1"/>
</dbReference>
<dbReference type="InterPro" id="IPR049054">
    <property type="entry name" value="CN_hydtase_beta-like_N"/>
</dbReference>
<dbReference type="Gene3D" id="2.30.30.50">
    <property type="match status" value="1"/>
</dbReference>
<dbReference type="GO" id="GO:0018822">
    <property type="term" value="F:nitrile hydratase activity"/>
    <property type="evidence" value="ECO:0007669"/>
    <property type="project" value="UniProtKB-EC"/>
</dbReference>
<feature type="domain" description="Nitrile hydratase beta subunit" evidence="4">
    <location>
        <begin position="128"/>
        <end position="170"/>
    </location>
</feature>
<keyword evidence="2" id="KW-0456">Lyase</keyword>
<accession>A0A1I0IT15</accession>
<evidence type="ECO:0000259" key="5">
    <source>
        <dbReference type="Pfam" id="PF21006"/>
    </source>
</evidence>
<dbReference type="OrthoDB" id="3478924at2"/>
<dbReference type="EC" id="4.2.1.84" evidence="1"/>
<evidence type="ECO:0000313" key="7">
    <source>
        <dbReference type="Proteomes" id="UP000199180"/>
    </source>
</evidence>
<evidence type="ECO:0000256" key="3">
    <source>
        <dbReference type="ARBA" id="ARBA00044877"/>
    </source>
</evidence>
<dbReference type="Proteomes" id="UP000199180">
    <property type="component" value="Unassembled WGS sequence"/>
</dbReference>
<dbReference type="InterPro" id="IPR008990">
    <property type="entry name" value="Elect_transpt_acc-like_dom_sf"/>
</dbReference>
<proteinExistence type="predicted"/>
<evidence type="ECO:0000256" key="2">
    <source>
        <dbReference type="ARBA" id="ARBA00023239"/>
    </source>
</evidence>
<dbReference type="InterPro" id="IPR042262">
    <property type="entry name" value="CN_hydtase_beta_C"/>
</dbReference>
<dbReference type="STRING" id="364199.SAMN04489858_11835"/>
<sequence>MKLQQYLGGLENVGPVSTEKRVFVEDWEKQLFGVHMCMMGTGIWAWPHLRVKAEGMSPLDYFKYRYYIKWLGGMCAYLIERNYIDQAELDELTDYYLENPDAPMPQKGNPAITDRVVDYMFTGDDPYRDVALNPVFKVGQQVRVLDPASAVHTRLIGYLRNKVGVVEEVYLVSPVSMFIGACFAFISTKGFEFLVDRPKAAV</sequence>
<dbReference type="AlphaFoldDB" id="A0A1I0IT15"/>
<evidence type="ECO:0000259" key="4">
    <source>
        <dbReference type="Pfam" id="PF02211"/>
    </source>
</evidence>
<keyword evidence="7" id="KW-1185">Reference proteome</keyword>
<reference evidence="6 7" key="1">
    <citation type="submission" date="2016-10" db="EMBL/GenBank/DDBJ databases">
        <authorList>
            <person name="de Groot N.N."/>
        </authorList>
    </citation>
    <scope>NUCLEOTIDE SEQUENCE [LARGE SCALE GENOMIC DNA]</scope>
    <source>
        <strain evidence="6 7">DSM 17862</strain>
    </source>
</reference>
<evidence type="ECO:0000313" key="6">
    <source>
        <dbReference type="EMBL" id="SET99672.1"/>
    </source>
</evidence>
<dbReference type="EMBL" id="FOHO01000018">
    <property type="protein sequence ID" value="SET99672.1"/>
    <property type="molecule type" value="Genomic_DNA"/>
</dbReference>
<dbReference type="RefSeq" id="WP_090737462.1">
    <property type="nucleotide sequence ID" value="NZ_FOHO01000018.1"/>
</dbReference>
<protein>
    <recommendedName>
        <fullName evidence="1">nitrile hydratase</fullName>
        <ecNumber evidence="1">4.2.1.84</ecNumber>
    </recommendedName>
</protein>
<evidence type="ECO:0000256" key="1">
    <source>
        <dbReference type="ARBA" id="ARBA00013079"/>
    </source>
</evidence>
<dbReference type="Pfam" id="PF02211">
    <property type="entry name" value="NHase_beta_C"/>
    <property type="match status" value="1"/>
</dbReference>
<dbReference type="Pfam" id="PF21006">
    <property type="entry name" value="NHase_beta_N"/>
    <property type="match status" value="1"/>
</dbReference>
<comment type="catalytic activity">
    <reaction evidence="3">
        <text>an aliphatic primary amide = an aliphatic nitrile + H2O</text>
        <dbReference type="Rhea" id="RHEA:12673"/>
        <dbReference type="ChEBI" id="CHEBI:15377"/>
        <dbReference type="ChEBI" id="CHEBI:65285"/>
        <dbReference type="ChEBI" id="CHEBI:80291"/>
        <dbReference type="EC" id="4.2.1.84"/>
    </reaction>
</comment>
<gene>
    <name evidence="6" type="ORF">SAMN04489858_11835</name>
</gene>
<organism evidence="6 7">
    <name type="scientific">Paracoccus homiensis</name>
    <dbReference type="NCBI Taxonomy" id="364199"/>
    <lineage>
        <taxon>Bacteria</taxon>
        <taxon>Pseudomonadati</taxon>
        <taxon>Pseudomonadota</taxon>
        <taxon>Alphaproteobacteria</taxon>
        <taxon>Rhodobacterales</taxon>
        <taxon>Paracoccaceae</taxon>
        <taxon>Paracoccus</taxon>
    </lineage>
</organism>
<feature type="domain" description="Nitrile hydratase beta subunit-like N-terminal" evidence="5">
    <location>
        <begin position="1"/>
        <end position="107"/>
    </location>
</feature>
<dbReference type="Gene3D" id="1.10.472.20">
    <property type="entry name" value="Nitrile hydratase, beta subunit"/>
    <property type="match status" value="1"/>
</dbReference>